<dbReference type="EMBL" id="MN079079">
    <property type="protein sequence ID" value="QEA04081.1"/>
    <property type="molecule type" value="Genomic_DNA"/>
</dbReference>
<dbReference type="InterPro" id="IPR049428">
    <property type="entry name" value="RecA-like_N"/>
</dbReference>
<dbReference type="GO" id="GO:0006281">
    <property type="term" value="P:DNA repair"/>
    <property type="evidence" value="ECO:0007669"/>
    <property type="project" value="TreeGrafter"/>
</dbReference>
<dbReference type="AlphaFoldDB" id="A0A5B8R6L0"/>
<evidence type="ECO:0000256" key="2">
    <source>
        <dbReference type="SAM" id="MobiDB-lite"/>
    </source>
</evidence>
<dbReference type="SUPFAM" id="SSF52540">
    <property type="entry name" value="P-loop containing nucleoside triphosphate hydrolases"/>
    <property type="match status" value="1"/>
</dbReference>
<dbReference type="InterPro" id="IPR047610">
    <property type="entry name" value="ImuA_translesion"/>
</dbReference>
<dbReference type="PANTHER" id="PTHR35369">
    <property type="entry name" value="BLR3025 PROTEIN-RELATED"/>
    <property type="match status" value="1"/>
</dbReference>
<evidence type="ECO:0000256" key="1">
    <source>
        <dbReference type="ARBA" id="ARBA00022763"/>
    </source>
</evidence>
<dbReference type="InterPro" id="IPR050356">
    <property type="entry name" value="SulA_CellDiv_inhibitor"/>
</dbReference>
<dbReference type="Pfam" id="PF00154">
    <property type="entry name" value="RecA_N"/>
    <property type="match status" value="1"/>
</dbReference>
<dbReference type="NCBIfam" id="NF033429">
    <property type="entry name" value="ImuA_translesion"/>
    <property type="match status" value="1"/>
</dbReference>
<reference evidence="4" key="1">
    <citation type="submission" date="2019-06" db="EMBL/GenBank/DDBJ databases">
        <authorList>
            <person name="Murdoch R.W."/>
            <person name="Fathepure B."/>
        </authorList>
    </citation>
    <scope>NUCLEOTIDE SEQUENCE</scope>
</reference>
<feature type="region of interest" description="Disordered" evidence="2">
    <location>
        <begin position="211"/>
        <end position="261"/>
    </location>
</feature>
<sequence length="261" mass="27658">MSEAVEELLRQPGIWRAGATGDGPDGRHVTTGHPALDAVLPGGGWPRGALTEVLHEHHGIGELRLLMPALAEIARQGRWVAFIAPPFVPYAPALTAQGLDLGRLLLIHPRSGTDALWAVEQALRAGTCGAVLAWPRQVDTASLRRLQLAAEAGDSLGLIFRRESNRSSASPAALRLHLDRDDRGLRMELLKCRGGGRRRVLYPETEAAPAVPAAVSAPPAAREAAGPAPVRNAATPRPAPHRRGGGRPRAAQIELGLVPRG</sequence>
<keyword evidence="1" id="KW-0227">DNA damage</keyword>
<protein>
    <submittedName>
        <fullName evidence="4">Cell division inhibitor SulA</fullName>
    </submittedName>
</protein>
<evidence type="ECO:0000313" key="4">
    <source>
        <dbReference type="EMBL" id="QEA04081.1"/>
    </source>
</evidence>
<dbReference type="PANTHER" id="PTHR35369:SF3">
    <property type="entry name" value="TRANSLESION DNA SYNTHESIS-ASSOCIATED PROTEIN IMUA"/>
    <property type="match status" value="1"/>
</dbReference>
<feature type="domain" description="RecA-like N-terminal" evidence="3">
    <location>
        <begin position="28"/>
        <end position="129"/>
    </location>
</feature>
<gene>
    <name evidence="4" type="primary">sulA</name>
    <name evidence="4" type="ORF">KBTEX_00384</name>
</gene>
<name>A0A5B8R6L0_9ZZZZ</name>
<evidence type="ECO:0000259" key="3">
    <source>
        <dbReference type="Pfam" id="PF00154"/>
    </source>
</evidence>
<proteinExistence type="predicted"/>
<dbReference type="Gene3D" id="3.40.50.300">
    <property type="entry name" value="P-loop containing nucleotide triphosphate hydrolases"/>
    <property type="match status" value="1"/>
</dbReference>
<organism evidence="4">
    <name type="scientific">uncultured organism</name>
    <dbReference type="NCBI Taxonomy" id="155900"/>
    <lineage>
        <taxon>unclassified sequences</taxon>
        <taxon>environmental samples</taxon>
    </lineage>
</organism>
<feature type="compositionally biased region" description="Low complexity" evidence="2">
    <location>
        <begin position="211"/>
        <end position="236"/>
    </location>
</feature>
<dbReference type="InterPro" id="IPR027417">
    <property type="entry name" value="P-loop_NTPase"/>
</dbReference>
<accession>A0A5B8R6L0</accession>